<dbReference type="InterPro" id="IPR015500">
    <property type="entry name" value="Peptidase_S8_subtilisin-rel"/>
</dbReference>
<feature type="active site" description="Charge relay system" evidence="5 6">
    <location>
        <position position="139"/>
    </location>
</feature>
<evidence type="ECO:0000256" key="2">
    <source>
        <dbReference type="ARBA" id="ARBA00022670"/>
    </source>
</evidence>
<evidence type="ECO:0000256" key="7">
    <source>
        <dbReference type="SAM" id="SignalP"/>
    </source>
</evidence>
<dbReference type="PROSITE" id="PS00137">
    <property type="entry name" value="SUBTILASE_HIS"/>
    <property type="match status" value="1"/>
</dbReference>
<dbReference type="Pfam" id="PF00082">
    <property type="entry name" value="Peptidase_S8"/>
    <property type="match status" value="1"/>
</dbReference>
<accession>A0A3P4AZG5</accession>
<dbReference type="InterPro" id="IPR022398">
    <property type="entry name" value="Peptidase_S8_His-AS"/>
</dbReference>
<feature type="active site" description="Charge relay system" evidence="5 6">
    <location>
        <position position="98"/>
    </location>
</feature>
<evidence type="ECO:0000256" key="3">
    <source>
        <dbReference type="ARBA" id="ARBA00022801"/>
    </source>
</evidence>
<dbReference type="EMBL" id="UWPJ01000011">
    <property type="protein sequence ID" value="VCU69162.1"/>
    <property type="molecule type" value="Genomic_DNA"/>
</dbReference>
<evidence type="ECO:0000256" key="6">
    <source>
        <dbReference type="PROSITE-ProRule" id="PRU01240"/>
    </source>
</evidence>
<dbReference type="PROSITE" id="PS51892">
    <property type="entry name" value="SUBTILASE"/>
    <property type="match status" value="1"/>
</dbReference>
<dbReference type="GO" id="GO:0016485">
    <property type="term" value="P:protein processing"/>
    <property type="evidence" value="ECO:0007669"/>
    <property type="project" value="TreeGrafter"/>
</dbReference>
<dbReference type="CDD" id="cd04059">
    <property type="entry name" value="Peptidases_S8_Protein_convertases_Kexins_Furin-like"/>
    <property type="match status" value="1"/>
</dbReference>
<dbReference type="Proteomes" id="UP000277294">
    <property type="component" value="Unassembled WGS sequence"/>
</dbReference>
<sequence length="681" mass="72201">MHLKTRTRFLLLPVVSAVLAACGGSGDPAPTEACAETGEYACKTGATEPLYTFQWALNRATTFFKDFPATFATDVDLNVEPAHRQGYKGEGVRVLVLDTGVELKHEDLAANADPSMSYNFLTGTDDPFPELSPPDSAAHGTAVAGMIAAAQNGKGVMGIAPRATVGGANLLSSTNWQSDLLLAFGGAPWSSKADVFNGSFGDSVALAQGYDDETDGATLAVRQLKRLRGGKGGVFLKSAGNSFQEGTCGTGLAYYSCSNVGNDRLTLEPSVVTVAALNAMGRASSYSSAGSVVWVTGMGGEFGSSGTYGEGVSAGRVQNGPTIFSTDLSGCVNGFSNTAASTLFQRGQSSRNGQPDNANCDYTYMNGTSSSAPTMSGVVALMLSANPDLTWRDVRDILQKSSRKVDADYSANLVPGGTKRYGALMSLNTNQLLDLRGSAVDIRDGSFVAPVELGWQKNAAGLEHSNRYGFGVPDAGRAVELALEYKKDPSRSRTADVKIPDFTPLSYRQKGGTDVPDPEDLAEFGFVDIGSPFPYRRVTEDVASLTVADAGTVDAFQVRLSGENVCLGSLGIAVRSPSGTMSLLKLPNDAFRAGYYNLPWGSGPWNKFDNYGLSSATFYGEQARGDWKVFLIAANPDEQIEIYRVVDNKREFMMSEKCSSTLEDGSPADFKFMVEARVIAQ</sequence>
<feature type="chain" id="PRO_5018254171" evidence="7">
    <location>
        <begin position="21"/>
        <end position="681"/>
    </location>
</feature>
<dbReference type="PROSITE" id="PS51257">
    <property type="entry name" value="PROKAR_LIPOPROTEIN"/>
    <property type="match status" value="1"/>
</dbReference>
<feature type="active site" description="Charge relay system" evidence="5 6">
    <location>
        <position position="369"/>
    </location>
</feature>
<dbReference type="InterPro" id="IPR000209">
    <property type="entry name" value="Peptidase_S8/S53_dom"/>
</dbReference>
<dbReference type="GO" id="GO:0004252">
    <property type="term" value="F:serine-type endopeptidase activity"/>
    <property type="evidence" value="ECO:0007669"/>
    <property type="project" value="UniProtKB-UniRule"/>
</dbReference>
<dbReference type="InterPro" id="IPR008979">
    <property type="entry name" value="Galactose-bd-like_sf"/>
</dbReference>
<dbReference type="InterPro" id="IPR036852">
    <property type="entry name" value="Peptidase_S8/S53_dom_sf"/>
</dbReference>
<evidence type="ECO:0000256" key="4">
    <source>
        <dbReference type="ARBA" id="ARBA00022825"/>
    </source>
</evidence>
<reference evidence="9 10" key="1">
    <citation type="submission" date="2018-10" db="EMBL/GenBank/DDBJ databases">
        <authorList>
            <person name="Criscuolo A."/>
        </authorList>
    </citation>
    <scope>NUCLEOTIDE SEQUENCE [LARGE SCALE GENOMIC DNA]</scope>
    <source>
        <strain evidence="9">DnA1</strain>
    </source>
</reference>
<dbReference type="Gene3D" id="3.40.50.200">
    <property type="entry name" value="Peptidase S8/S53 domain"/>
    <property type="match status" value="1"/>
</dbReference>
<keyword evidence="10" id="KW-1185">Reference proteome</keyword>
<dbReference type="PANTHER" id="PTHR42884:SF14">
    <property type="entry name" value="NEUROENDOCRINE CONVERTASE 1"/>
    <property type="match status" value="1"/>
</dbReference>
<evidence type="ECO:0000256" key="1">
    <source>
        <dbReference type="ARBA" id="ARBA00005325"/>
    </source>
</evidence>
<proteinExistence type="inferred from homology"/>
<dbReference type="GO" id="GO:0012505">
    <property type="term" value="C:endomembrane system"/>
    <property type="evidence" value="ECO:0007669"/>
    <property type="project" value="UniProtKB-ARBA"/>
</dbReference>
<dbReference type="EC" id="3.4.21.-" evidence="9"/>
<keyword evidence="4 6" id="KW-0720">Serine protease</keyword>
<comment type="similarity">
    <text evidence="1">Belongs to the peptidase S8 family. Furin subfamily.</text>
</comment>
<gene>
    <name evidence="9" type="primary">aspA_1</name>
    <name evidence="9" type="ORF">PIGHUM_01222</name>
</gene>
<dbReference type="Gene3D" id="2.60.120.260">
    <property type="entry name" value="Galactose-binding domain-like"/>
    <property type="match status" value="1"/>
</dbReference>
<dbReference type="SUPFAM" id="SSF52743">
    <property type="entry name" value="Subtilisin-like"/>
    <property type="match status" value="1"/>
</dbReference>
<dbReference type="SUPFAM" id="SSF49785">
    <property type="entry name" value="Galactose-binding domain-like"/>
    <property type="match status" value="1"/>
</dbReference>
<keyword evidence="7" id="KW-0732">Signal</keyword>
<dbReference type="GO" id="GO:0016020">
    <property type="term" value="C:membrane"/>
    <property type="evidence" value="ECO:0007669"/>
    <property type="project" value="TreeGrafter"/>
</dbReference>
<evidence type="ECO:0000313" key="10">
    <source>
        <dbReference type="Proteomes" id="UP000277294"/>
    </source>
</evidence>
<dbReference type="InterPro" id="IPR034182">
    <property type="entry name" value="Kexin/furin"/>
</dbReference>
<dbReference type="PANTHER" id="PTHR42884">
    <property type="entry name" value="PROPROTEIN CONVERTASE SUBTILISIN/KEXIN-RELATED"/>
    <property type="match status" value="1"/>
</dbReference>
<evidence type="ECO:0000313" key="9">
    <source>
        <dbReference type="EMBL" id="VCU69162.1"/>
    </source>
</evidence>
<protein>
    <submittedName>
        <fullName evidence="9">Microbial serine proteinase</fullName>
        <ecNumber evidence="9">3.4.21.-</ecNumber>
    </submittedName>
</protein>
<organism evidence="9 10">
    <name type="scientific">Pigmentiphaga humi</name>
    <dbReference type="NCBI Taxonomy" id="2478468"/>
    <lineage>
        <taxon>Bacteria</taxon>
        <taxon>Pseudomonadati</taxon>
        <taxon>Pseudomonadota</taxon>
        <taxon>Betaproteobacteria</taxon>
        <taxon>Burkholderiales</taxon>
        <taxon>Alcaligenaceae</taxon>
        <taxon>Pigmentiphaga</taxon>
    </lineage>
</organism>
<feature type="domain" description="Peptidase S8/S53" evidence="8">
    <location>
        <begin position="89"/>
        <end position="411"/>
    </location>
</feature>
<dbReference type="OrthoDB" id="1676884at2"/>
<keyword evidence="3 6" id="KW-0378">Hydrolase</keyword>
<dbReference type="AlphaFoldDB" id="A0A3P4AZG5"/>
<dbReference type="GO" id="GO:0005737">
    <property type="term" value="C:cytoplasm"/>
    <property type="evidence" value="ECO:0007669"/>
    <property type="project" value="UniProtKB-ARBA"/>
</dbReference>
<dbReference type="PROSITE" id="PS00138">
    <property type="entry name" value="SUBTILASE_SER"/>
    <property type="match status" value="1"/>
</dbReference>
<evidence type="ECO:0000259" key="8">
    <source>
        <dbReference type="Pfam" id="PF00082"/>
    </source>
</evidence>
<name>A0A3P4AZG5_9BURK</name>
<dbReference type="InterPro" id="IPR023828">
    <property type="entry name" value="Peptidase_S8_Ser-AS"/>
</dbReference>
<keyword evidence="2 6" id="KW-0645">Protease</keyword>
<feature type="signal peptide" evidence="7">
    <location>
        <begin position="1"/>
        <end position="20"/>
    </location>
</feature>
<evidence type="ECO:0000256" key="5">
    <source>
        <dbReference type="PIRSR" id="PIRSR615500-1"/>
    </source>
</evidence>
<dbReference type="RefSeq" id="WP_124078515.1">
    <property type="nucleotide sequence ID" value="NZ_UWPJ01000011.1"/>
</dbReference>
<dbReference type="PRINTS" id="PR00723">
    <property type="entry name" value="SUBTILISIN"/>
</dbReference>